<proteinExistence type="predicted"/>
<name>M8CCF5_AEGTA</name>
<dbReference type="InterPro" id="IPR032675">
    <property type="entry name" value="LRR_dom_sf"/>
</dbReference>
<dbReference type="InterPro" id="IPR001810">
    <property type="entry name" value="F-box_dom"/>
</dbReference>
<dbReference type="Gene3D" id="1.20.1280.50">
    <property type="match status" value="1"/>
</dbReference>
<protein>
    <submittedName>
        <fullName evidence="1">Uncharacterized protein</fullName>
    </submittedName>
</protein>
<dbReference type="PANTHER" id="PTHR38926:SF71">
    <property type="entry name" value="OS08G0194350 PROTEIN"/>
    <property type="match status" value="1"/>
</dbReference>
<dbReference type="OMA" id="QWRITMS"/>
<organism evidence="1">
    <name type="scientific">Aegilops tauschii</name>
    <name type="common">Tausch's goatgrass</name>
    <name type="synonym">Aegilops squarrosa</name>
    <dbReference type="NCBI Taxonomy" id="37682"/>
    <lineage>
        <taxon>Eukaryota</taxon>
        <taxon>Viridiplantae</taxon>
        <taxon>Streptophyta</taxon>
        <taxon>Embryophyta</taxon>
        <taxon>Tracheophyta</taxon>
        <taxon>Spermatophyta</taxon>
        <taxon>Magnoliopsida</taxon>
        <taxon>Liliopsida</taxon>
        <taxon>Poales</taxon>
        <taxon>Poaceae</taxon>
        <taxon>BOP clade</taxon>
        <taxon>Pooideae</taxon>
        <taxon>Triticodae</taxon>
        <taxon>Triticeae</taxon>
        <taxon>Triticinae</taxon>
        <taxon>Aegilops</taxon>
    </lineage>
</organism>
<reference evidence="1" key="1">
    <citation type="submission" date="2015-06" db="UniProtKB">
        <authorList>
            <consortium name="EnsemblPlants"/>
        </authorList>
    </citation>
    <scope>IDENTIFICATION</scope>
</reference>
<dbReference type="AlphaFoldDB" id="M8CCF5"/>
<dbReference type="InterPro" id="IPR036047">
    <property type="entry name" value="F-box-like_dom_sf"/>
</dbReference>
<sequence>MELQPDAPPAPVPSDSRDWSELPLDALTLVFARLGAVDVLMGAGLVCHSWLEAAKAPELWRKVEMDCPWWGAGDFEFDYPWNAMKDLCAMAKVAVDRSNGKLEVFLGETFVTDEILNYIGDRSPSLKGLELVSCAEVTSQGFTYLVNKCPLLEDIELSGCMDVGGDAIVATDRACLRLRHLRLVCTEITNKELMAIVDICPCLEYLSVVNCYDIVGDDALRAKCAAIKTLELPTPENSDEMSDSYDYTETCNDFDHEYDYF</sequence>
<dbReference type="SUPFAM" id="SSF52047">
    <property type="entry name" value="RNI-like"/>
    <property type="match status" value="1"/>
</dbReference>
<dbReference type="PROSITE" id="PS50181">
    <property type="entry name" value="FBOX"/>
    <property type="match status" value="1"/>
</dbReference>
<dbReference type="EnsemblPlants" id="EMT24802">
    <property type="protein sequence ID" value="EMT24802"/>
    <property type="gene ID" value="F775_12356"/>
</dbReference>
<dbReference type="SUPFAM" id="SSF81383">
    <property type="entry name" value="F-box domain"/>
    <property type="match status" value="1"/>
</dbReference>
<dbReference type="Gene3D" id="3.80.10.10">
    <property type="entry name" value="Ribonuclease Inhibitor"/>
    <property type="match status" value="1"/>
</dbReference>
<dbReference type="Pfam" id="PF12937">
    <property type="entry name" value="F-box-like"/>
    <property type="match status" value="1"/>
</dbReference>
<accession>M8CCF5</accession>
<evidence type="ECO:0000313" key="1">
    <source>
        <dbReference type="EnsemblPlants" id="EMT24802"/>
    </source>
</evidence>
<dbReference type="PANTHER" id="PTHR38926">
    <property type="entry name" value="F-BOX DOMAIN CONTAINING PROTEIN, EXPRESSED"/>
    <property type="match status" value="1"/>
</dbReference>
<dbReference type="FunFam" id="1.20.1280.50:FF:000037">
    <property type="entry name" value="F-box protein SKIP19"/>
    <property type="match status" value="1"/>
</dbReference>